<gene>
    <name evidence="2" type="ORF">EVA68_07625</name>
</gene>
<comment type="cofactor">
    <cofactor evidence="1">
        <name>Mg(2+)</name>
        <dbReference type="ChEBI" id="CHEBI:18420"/>
    </cofactor>
</comment>
<evidence type="ECO:0000313" key="3">
    <source>
        <dbReference type="Proteomes" id="UP000316199"/>
    </source>
</evidence>
<keyword evidence="1" id="KW-0460">Magnesium</keyword>
<dbReference type="Gene3D" id="3.50.30.40">
    <property type="entry name" value="Ribonuclease E inhibitor RraA/RraA-like"/>
    <property type="match status" value="1"/>
</dbReference>
<protein>
    <submittedName>
        <fullName evidence="2">RraA family protein</fullName>
    </submittedName>
</protein>
<proteinExistence type="predicted"/>
<organism evidence="2 3">
    <name type="scientific">OM182 bacterium</name>
    <dbReference type="NCBI Taxonomy" id="2510334"/>
    <lineage>
        <taxon>Bacteria</taxon>
        <taxon>Pseudomonadati</taxon>
        <taxon>Pseudomonadota</taxon>
        <taxon>Gammaproteobacteria</taxon>
        <taxon>OMG group</taxon>
        <taxon>OM182 clade</taxon>
    </lineage>
</organism>
<evidence type="ECO:0000256" key="1">
    <source>
        <dbReference type="PIRSR" id="PIRSR605493-1"/>
    </source>
</evidence>
<dbReference type="EMBL" id="SHAG01000045">
    <property type="protein sequence ID" value="RZO75174.1"/>
    <property type="molecule type" value="Genomic_DNA"/>
</dbReference>
<feature type="binding site" evidence="1">
    <location>
        <position position="128"/>
    </location>
    <ligand>
        <name>Mg(2+)</name>
        <dbReference type="ChEBI" id="CHEBI:18420"/>
    </ligand>
</feature>
<dbReference type="Proteomes" id="UP000316199">
    <property type="component" value="Unassembled WGS sequence"/>
</dbReference>
<dbReference type="AlphaFoldDB" id="A0A520RYC5"/>
<feature type="binding site" evidence="1">
    <location>
        <position position="127"/>
    </location>
    <ligand>
        <name>substrate</name>
    </ligand>
</feature>
<name>A0A520RYC5_9GAMM</name>
<evidence type="ECO:0000313" key="2">
    <source>
        <dbReference type="EMBL" id="RZO75174.1"/>
    </source>
</evidence>
<dbReference type="InterPro" id="IPR036704">
    <property type="entry name" value="RraA/RraA-like_sf"/>
</dbReference>
<keyword evidence="1" id="KW-0479">Metal-binding</keyword>
<accession>A0A520RYC5</accession>
<reference evidence="2 3" key="1">
    <citation type="submission" date="2019-02" db="EMBL/GenBank/DDBJ databases">
        <title>Prokaryotic population dynamics and viral predation in marine succession experiment using metagenomics: the confinement effect.</title>
        <authorList>
            <person name="Haro-Moreno J.M."/>
            <person name="Rodriguez-Valera F."/>
            <person name="Lopez-Perez M."/>
        </authorList>
    </citation>
    <scope>NUCLEOTIDE SEQUENCE [LARGE SCALE GENOMIC DNA]</scope>
    <source>
        <strain evidence="2">MED-G157</strain>
    </source>
</reference>
<sequence length="229" mass="25213">MAILSAEILSELGNLDTPTICNAIEVVAPQRRNRGFSIRPFFCAHTELPPIVGYARTARIRSQHKPIRPGDAMGYYNYIAEGGPLPSIVVIDDVDDIPGYGAFWGEVNTNVHYGLGCIGLVSNGSIRDIKDSAENFQMLAGMVNPSHSWVHVVDWGSPVNVHGMECEDSDLIHADMHGACVIPEGMERSIIEEAKRISAQEAILIKESKKVGFNVDKIRDAYKRMAEIH</sequence>
<dbReference type="Pfam" id="PF03737">
    <property type="entry name" value="RraA-like"/>
    <property type="match status" value="1"/>
</dbReference>
<dbReference type="InterPro" id="IPR005493">
    <property type="entry name" value="RraA/RraA-like"/>
</dbReference>
<dbReference type="SUPFAM" id="SSF89562">
    <property type="entry name" value="RraA-like"/>
    <property type="match status" value="1"/>
</dbReference>
<comment type="caution">
    <text evidence="2">The sequence shown here is derived from an EMBL/GenBank/DDBJ whole genome shotgun (WGS) entry which is preliminary data.</text>
</comment>